<dbReference type="RefSeq" id="WP_155608930.1">
    <property type="nucleotide sequence ID" value="NZ_WNZW01000001.1"/>
</dbReference>
<dbReference type="EMBL" id="WNZW01000001">
    <property type="protein sequence ID" value="MUG43438.1"/>
    <property type="molecule type" value="Genomic_DNA"/>
</dbReference>
<dbReference type="Proteomes" id="UP000447876">
    <property type="component" value="Unassembled WGS sequence"/>
</dbReference>
<dbReference type="AlphaFoldDB" id="A0A7X3CKX0"/>
<name>A0A7X3CKX0_9BACL</name>
<feature type="compositionally biased region" description="Basic and acidic residues" evidence="2">
    <location>
        <begin position="7"/>
        <end position="22"/>
    </location>
</feature>
<evidence type="ECO:0000313" key="4">
    <source>
        <dbReference type="Proteomes" id="UP000447876"/>
    </source>
</evidence>
<proteinExistence type="predicted"/>
<comment type="caution">
    <text evidence="3">The sequence shown here is derived from an EMBL/GenBank/DDBJ whole genome shotgun (WGS) entry which is preliminary data.</text>
</comment>
<sequence length="188" mass="21226">MRTTAEITKDIEQEKKRGSEKAVELQAKQVENRKHLEQANEQYLTALASAADDAEIAILQEQVEAAERTIRLTDDAINALLKGNPRIQALEAERVSLLMYTADDVKKKATAIHQSMKQHHDALAKGVDELNSMYHAWYRATSSANNILEQFSSEQKEKFGLPVLIAEQNPVVALLNSLLIERHRAFRH</sequence>
<evidence type="ECO:0000256" key="2">
    <source>
        <dbReference type="SAM" id="MobiDB-lite"/>
    </source>
</evidence>
<feature type="region of interest" description="Disordered" evidence="2">
    <location>
        <begin position="1"/>
        <end position="22"/>
    </location>
</feature>
<evidence type="ECO:0000256" key="1">
    <source>
        <dbReference type="SAM" id="Coils"/>
    </source>
</evidence>
<reference evidence="3 4" key="1">
    <citation type="submission" date="2019-11" db="EMBL/GenBank/DDBJ databases">
        <title>Draft genome sequences of five Paenibacillus species of dairy origin.</title>
        <authorList>
            <person name="Olajide A.M."/>
            <person name="Chen S."/>
            <person name="Lapointe G."/>
        </authorList>
    </citation>
    <scope>NUCLEOTIDE SEQUENCE [LARGE SCALE GENOMIC DNA]</scope>
    <source>
        <strain evidence="3 4">12CR55</strain>
    </source>
</reference>
<gene>
    <name evidence="3" type="ORF">GNP95_00200</name>
</gene>
<keyword evidence="1" id="KW-0175">Coiled coil</keyword>
<protein>
    <submittedName>
        <fullName evidence="3">Uncharacterized protein</fullName>
    </submittedName>
</protein>
<organism evidence="3 4">
    <name type="scientific">Paenibacillus woosongensis</name>
    <dbReference type="NCBI Taxonomy" id="307580"/>
    <lineage>
        <taxon>Bacteria</taxon>
        <taxon>Bacillati</taxon>
        <taxon>Bacillota</taxon>
        <taxon>Bacilli</taxon>
        <taxon>Bacillales</taxon>
        <taxon>Paenibacillaceae</taxon>
        <taxon>Paenibacillus</taxon>
    </lineage>
</organism>
<feature type="coiled-coil region" evidence="1">
    <location>
        <begin position="22"/>
        <end position="76"/>
    </location>
</feature>
<evidence type="ECO:0000313" key="3">
    <source>
        <dbReference type="EMBL" id="MUG43438.1"/>
    </source>
</evidence>
<accession>A0A7X3CKX0</accession>